<reference evidence="1 2" key="1">
    <citation type="submission" date="2018-04" db="EMBL/GenBank/DDBJ databases">
        <title>Genomic Encyclopedia of Archaeal and Bacterial Type Strains, Phase II (KMG-II): from individual species to whole genera.</title>
        <authorList>
            <person name="Goeker M."/>
        </authorList>
    </citation>
    <scope>NUCLEOTIDE SEQUENCE [LARGE SCALE GENOMIC DNA]</scope>
    <source>
        <strain evidence="1 2">DSM 26809</strain>
    </source>
</reference>
<dbReference type="InterPro" id="IPR006439">
    <property type="entry name" value="HAD-SF_hydro_IA"/>
</dbReference>
<evidence type="ECO:0000313" key="1">
    <source>
        <dbReference type="EMBL" id="PTQ95771.1"/>
    </source>
</evidence>
<dbReference type="CDD" id="cd02603">
    <property type="entry name" value="HAD_sEH-N_like"/>
    <property type="match status" value="1"/>
</dbReference>
<dbReference type="RefSeq" id="WP_107829264.1">
    <property type="nucleotide sequence ID" value="NZ_CP160205.1"/>
</dbReference>
<dbReference type="OrthoDB" id="9797415at2"/>
<organism evidence="1 2">
    <name type="scientific">Mucilaginibacter yixingensis</name>
    <dbReference type="NCBI Taxonomy" id="1295612"/>
    <lineage>
        <taxon>Bacteria</taxon>
        <taxon>Pseudomonadati</taxon>
        <taxon>Bacteroidota</taxon>
        <taxon>Sphingobacteriia</taxon>
        <taxon>Sphingobacteriales</taxon>
        <taxon>Sphingobacteriaceae</taxon>
        <taxon>Mucilaginibacter</taxon>
    </lineage>
</organism>
<dbReference type="SFLD" id="SFLDS00003">
    <property type="entry name" value="Haloacid_Dehalogenase"/>
    <property type="match status" value="1"/>
</dbReference>
<keyword evidence="2" id="KW-1185">Reference proteome</keyword>
<dbReference type="Gene3D" id="3.40.50.1000">
    <property type="entry name" value="HAD superfamily/HAD-like"/>
    <property type="match status" value="1"/>
</dbReference>
<sequence length="205" mass="23515">MTTPVKAFIFDLGMVLIDWNPYHLYRQLFDNDADIHTFLTTICTMDWNEEQDMGRPIKEGTELLVAQYPEHEANIRAYYGRWDEMLGGPIAGTVEIFNSLKASGQYKLYALSNWSAETFGIAQERYGFLNEFDGVVISGVEKTRKPFPDFYQILLNRYQLQPAECLFIDDNLRNVLAARELGIDSIHFVGAENLAEELGNRNITL</sequence>
<dbReference type="Gene3D" id="1.10.150.240">
    <property type="entry name" value="Putative phosphatase, domain 2"/>
    <property type="match status" value="1"/>
</dbReference>
<name>A0A2T5J8I5_9SPHI</name>
<dbReference type="InterPro" id="IPR023214">
    <property type="entry name" value="HAD_sf"/>
</dbReference>
<accession>A0A2T5J8I5</accession>
<comment type="caution">
    <text evidence="1">The sequence shown here is derived from an EMBL/GenBank/DDBJ whole genome shotgun (WGS) entry which is preliminary data.</text>
</comment>
<dbReference type="InterPro" id="IPR036412">
    <property type="entry name" value="HAD-like_sf"/>
</dbReference>
<protein>
    <submittedName>
        <fullName evidence="1">2-haloacid dehalogenase</fullName>
    </submittedName>
</protein>
<proteinExistence type="predicted"/>
<dbReference type="SFLD" id="SFLDG01129">
    <property type="entry name" value="C1.5:_HAD__Beta-PGM__Phosphata"/>
    <property type="match status" value="1"/>
</dbReference>
<dbReference type="PANTHER" id="PTHR43611:SF3">
    <property type="entry name" value="FLAVIN MONONUCLEOTIDE HYDROLASE 1, CHLOROPLATIC"/>
    <property type="match status" value="1"/>
</dbReference>
<dbReference type="InterPro" id="IPR023198">
    <property type="entry name" value="PGP-like_dom2"/>
</dbReference>
<dbReference type="NCBIfam" id="TIGR01509">
    <property type="entry name" value="HAD-SF-IA-v3"/>
    <property type="match status" value="1"/>
</dbReference>
<dbReference type="AlphaFoldDB" id="A0A2T5J8I5"/>
<dbReference type="Proteomes" id="UP000244168">
    <property type="component" value="Unassembled WGS sequence"/>
</dbReference>
<dbReference type="SUPFAM" id="SSF56784">
    <property type="entry name" value="HAD-like"/>
    <property type="match status" value="1"/>
</dbReference>
<dbReference type="EMBL" id="QAOQ01000005">
    <property type="protein sequence ID" value="PTQ95771.1"/>
    <property type="molecule type" value="Genomic_DNA"/>
</dbReference>
<dbReference type="Pfam" id="PF00702">
    <property type="entry name" value="Hydrolase"/>
    <property type="match status" value="1"/>
</dbReference>
<dbReference type="PANTHER" id="PTHR43611">
    <property type="entry name" value="ALPHA-D-GLUCOSE 1-PHOSPHATE PHOSPHATASE"/>
    <property type="match status" value="1"/>
</dbReference>
<gene>
    <name evidence="1" type="ORF">C8P68_105280</name>
</gene>
<evidence type="ECO:0000313" key="2">
    <source>
        <dbReference type="Proteomes" id="UP000244168"/>
    </source>
</evidence>